<feature type="compositionally biased region" description="Low complexity" evidence="5">
    <location>
        <begin position="143"/>
        <end position="152"/>
    </location>
</feature>
<dbReference type="PANTHER" id="PTHR30055">
    <property type="entry name" value="HTH-TYPE TRANSCRIPTIONAL REGULATOR RUTR"/>
    <property type="match status" value="1"/>
</dbReference>
<dbReference type="SUPFAM" id="SSF46689">
    <property type="entry name" value="Homeodomain-like"/>
    <property type="match status" value="1"/>
</dbReference>
<feature type="domain" description="HTH tetR-type" evidence="6">
    <location>
        <begin position="197"/>
        <end position="257"/>
    </location>
</feature>
<evidence type="ECO:0000256" key="3">
    <source>
        <dbReference type="ARBA" id="ARBA00023163"/>
    </source>
</evidence>
<evidence type="ECO:0000256" key="1">
    <source>
        <dbReference type="ARBA" id="ARBA00023015"/>
    </source>
</evidence>
<reference evidence="7 8" key="1">
    <citation type="submission" date="2018-08" db="EMBL/GenBank/DDBJ databases">
        <title>Cellulomonas rhizosphaerae sp. nov., a novel actinomycete isolated from soil.</title>
        <authorList>
            <person name="Tian Y."/>
        </authorList>
    </citation>
    <scope>NUCLEOTIDE SEQUENCE [LARGE SCALE GENOMIC DNA]</scope>
    <source>
        <strain evidence="7 8">NEAU-TCZ24</strain>
    </source>
</reference>
<keyword evidence="2 4" id="KW-0238">DNA-binding</keyword>
<dbReference type="Proteomes" id="UP000283374">
    <property type="component" value="Unassembled WGS sequence"/>
</dbReference>
<sequence>MSYTLIGSGVKEVAVTEHDELDPTEAARAQREAEDARREADALRRDRERDERAAQKETERARRDAEKIERTRAKDAEQARRDQEKRDQDAVKAAETARRDQERAERERAKAEENAQRERERSARDAAHEAGRALRDAAKAERAAALAQQRAARQAEKARAEADRAGDGPGPDLAGLPRDLAVLWRAPAPGRRGPRPGLTVEQIADAGIALADTEGIAAVSMARLAESLGFTTMSLYRYVSSKDEVLALMSDRAGGRPPLVGPEVGDWRARLEVLLGEQRPVIAAHPWLAHTTSVLHALGPNRLAWMEAMLAALDDTPLSPADRLAVTGTLAAHMLDEARVASAIAARRAELVDDDVAASPDELVLLLADEQTHPSLVAAARAGAFAAPDDGALPFGTRVILDGIEAMIARA</sequence>
<dbReference type="InterPro" id="IPR001647">
    <property type="entry name" value="HTH_TetR"/>
</dbReference>
<evidence type="ECO:0000256" key="2">
    <source>
        <dbReference type="ARBA" id="ARBA00023125"/>
    </source>
</evidence>
<comment type="caution">
    <text evidence="7">The sequence shown here is derived from an EMBL/GenBank/DDBJ whole genome shotgun (WGS) entry which is preliminary data.</text>
</comment>
<dbReference type="GO" id="GO:0000976">
    <property type="term" value="F:transcription cis-regulatory region binding"/>
    <property type="evidence" value="ECO:0007669"/>
    <property type="project" value="TreeGrafter"/>
</dbReference>
<evidence type="ECO:0000256" key="5">
    <source>
        <dbReference type="SAM" id="MobiDB-lite"/>
    </source>
</evidence>
<protein>
    <submittedName>
        <fullName evidence="7">TetR family transcriptional regulator</fullName>
    </submittedName>
</protein>
<evidence type="ECO:0000313" key="7">
    <source>
        <dbReference type="EMBL" id="RHA37096.1"/>
    </source>
</evidence>
<feature type="DNA-binding region" description="H-T-H motif" evidence="4">
    <location>
        <begin position="220"/>
        <end position="239"/>
    </location>
</feature>
<organism evidence="7 8">
    <name type="scientific">Cellulomonas rhizosphaerae</name>
    <dbReference type="NCBI Taxonomy" id="2293719"/>
    <lineage>
        <taxon>Bacteria</taxon>
        <taxon>Bacillati</taxon>
        <taxon>Actinomycetota</taxon>
        <taxon>Actinomycetes</taxon>
        <taxon>Micrococcales</taxon>
        <taxon>Cellulomonadaceae</taxon>
        <taxon>Cellulomonas</taxon>
    </lineage>
</organism>
<dbReference type="SUPFAM" id="SSF48498">
    <property type="entry name" value="Tetracyclin repressor-like, C-terminal domain"/>
    <property type="match status" value="1"/>
</dbReference>
<keyword evidence="8" id="KW-1185">Reference proteome</keyword>
<dbReference type="InterPro" id="IPR004111">
    <property type="entry name" value="Repressor_TetR_C"/>
</dbReference>
<name>A0A413RH38_9CELL</name>
<dbReference type="Gene3D" id="1.10.10.60">
    <property type="entry name" value="Homeodomain-like"/>
    <property type="match status" value="1"/>
</dbReference>
<dbReference type="PANTHER" id="PTHR30055:SF151">
    <property type="entry name" value="TRANSCRIPTIONAL REGULATORY PROTEIN"/>
    <property type="match status" value="1"/>
</dbReference>
<evidence type="ECO:0000256" key="4">
    <source>
        <dbReference type="PROSITE-ProRule" id="PRU00335"/>
    </source>
</evidence>
<accession>A0A413RH38</accession>
<feature type="region of interest" description="Disordered" evidence="5">
    <location>
        <begin position="1"/>
        <end position="176"/>
    </location>
</feature>
<dbReference type="GO" id="GO:0003700">
    <property type="term" value="F:DNA-binding transcription factor activity"/>
    <property type="evidence" value="ECO:0007669"/>
    <property type="project" value="TreeGrafter"/>
</dbReference>
<dbReference type="Pfam" id="PF00440">
    <property type="entry name" value="TetR_N"/>
    <property type="match status" value="1"/>
</dbReference>
<keyword evidence="3" id="KW-0804">Transcription</keyword>
<proteinExistence type="predicted"/>
<dbReference type="InterPro" id="IPR050109">
    <property type="entry name" value="HTH-type_TetR-like_transc_reg"/>
</dbReference>
<evidence type="ECO:0000313" key="8">
    <source>
        <dbReference type="Proteomes" id="UP000283374"/>
    </source>
</evidence>
<dbReference type="PROSITE" id="PS50977">
    <property type="entry name" value="HTH_TETR_2"/>
    <property type="match status" value="1"/>
</dbReference>
<dbReference type="InterPro" id="IPR036271">
    <property type="entry name" value="Tet_transcr_reg_TetR-rel_C_sf"/>
</dbReference>
<dbReference type="GO" id="GO:0045892">
    <property type="term" value="P:negative regulation of DNA-templated transcription"/>
    <property type="evidence" value="ECO:0007669"/>
    <property type="project" value="InterPro"/>
</dbReference>
<feature type="compositionally biased region" description="Basic and acidic residues" evidence="5">
    <location>
        <begin position="153"/>
        <end position="166"/>
    </location>
</feature>
<dbReference type="Gene3D" id="1.10.357.10">
    <property type="entry name" value="Tetracycline Repressor, domain 2"/>
    <property type="match status" value="1"/>
</dbReference>
<feature type="compositionally biased region" description="Basic and acidic residues" evidence="5">
    <location>
        <begin position="28"/>
        <end position="142"/>
    </location>
</feature>
<keyword evidence="1" id="KW-0805">Transcription regulation</keyword>
<dbReference type="InterPro" id="IPR009057">
    <property type="entry name" value="Homeodomain-like_sf"/>
</dbReference>
<dbReference type="AlphaFoldDB" id="A0A413RH38"/>
<gene>
    <name evidence="7" type="ORF">D1825_17550</name>
</gene>
<evidence type="ECO:0000259" key="6">
    <source>
        <dbReference type="PROSITE" id="PS50977"/>
    </source>
</evidence>
<dbReference type="EMBL" id="QWKP01000223">
    <property type="protein sequence ID" value="RHA37096.1"/>
    <property type="molecule type" value="Genomic_DNA"/>
</dbReference>
<dbReference type="Pfam" id="PF02909">
    <property type="entry name" value="TetR_C_1"/>
    <property type="match status" value="1"/>
</dbReference>